<dbReference type="InterPro" id="IPR046342">
    <property type="entry name" value="CBS_dom_sf"/>
</dbReference>
<keyword evidence="10 18" id="KW-0129">CBS domain</keyword>
<keyword evidence="8 14" id="KW-0560">Oxidoreductase</keyword>
<dbReference type="UniPathway" id="UPA00601">
    <property type="reaction ID" value="UER00295"/>
</dbReference>
<keyword evidence="4" id="KW-0677">Repeat</keyword>
<evidence type="ECO:0000256" key="8">
    <source>
        <dbReference type="ARBA" id="ARBA00023002"/>
    </source>
</evidence>
<dbReference type="SUPFAM" id="SSF51412">
    <property type="entry name" value="Inosine monophosphate dehydrogenase (IMPDH)"/>
    <property type="match status" value="2"/>
</dbReference>
<evidence type="ECO:0000256" key="11">
    <source>
        <dbReference type="ARBA" id="ARBA00023242"/>
    </source>
</evidence>
<feature type="binding site" evidence="14">
    <location>
        <position position="313"/>
    </location>
    <ligand>
        <name>IMP</name>
        <dbReference type="ChEBI" id="CHEBI:58053"/>
    </ligand>
</feature>
<dbReference type="Ensembl" id="ENSOKIT00005013364.1">
    <property type="protein sequence ID" value="ENSOKIP00005012529.1"/>
    <property type="gene ID" value="ENSOKIG00005005498.1"/>
</dbReference>
<accession>A0A8C7F4H5</accession>
<dbReference type="CDD" id="cd00381">
    <property type="entry name" value="IMPDH"/>
    <property type="match status" value="1"/>
</dbReference>
<evidence type="ECO:0000256" key="4">
    <source>
        <dbReference type="ARBA" id="ARBA00022737"/>
    </source>
</evidence>
<feature type="domain" description="CBS" evidence="21">
    <location>
        <begin position="114"/>
        <end position="175"/>
    </location>
</feature>
<evidence type="ECO:0000256" key="2">
    <source>
        <dbReference type="ARBA" id="ARBA00022490"/>
    </source>
</evidence>
<evidence type="ECO:0000256" key="9">
    <source>
        <dbReference type="ARBA" id="ARBA00023027"/>
    </source>
</evidence>
<evidence type="ECO:0000256" key="18">
    <source>
        <dbReference type="PROSITE-ProRule" id="PRU00703"/>
    </source>
</evidence>
<name>A0A8C7F4H5_ONCKI</name>
<dbReference type="GO" id="GO:0006177">
    <property type="term" value="P:GMP biosynthetic process"/>
    <property type="evidence" value="ECO:0007669"/>
    <property type="project" value="UniProtKB-UniRule"/>
</dbReference>
<evidence type="ECO:0000256" key="13">
    <source>
        <dbReference type="ARBA" id="ARBA00048028"/>
    </source>
</evidence>
<dbReference type="InterPro" id="IPR005990">
    <property type="entry name" value="IMP_DH"/>
</dbReference>
<dbReference type="Pfam" id="PF00571">
    <property type="entry name" value="CBS"/>
    <property type="match status" value="1"/>
</dbReference>
<evidence type="ECO:0000256" key="12">
    <source>
        <dbReference type="ARBA" id="ARBA00024330"/>
    </source>
</evidence>
<evidence type="ECO:0000256" key="3">
    <source>
        <dbReference type="ARBA" id="ARBA00022723"/>
    </source>
</evidence>
<evidence type="ECO:0000256" key="1">
    <source>
        <dbReference type="ARBA" id="ARBA00004514"/>
    </source>
</evidence>
<reference evidence="22" key="2">
    <citation type="submission" date="2025-09" db="UniProtKB">
        <authorList>
            <consortium name="Ensembl"/>
        </authorList>
    </citation>
    <scope>IDENTIFICATION</scope>
</reference>
<evidence type="ECO:0000259" key="21">
    <source>
        <dbReference type="PROSITE" id="PS51371"/>
    </source>
</evidence>
<dbReference type="GO" id="GO:0006183">
    <property type="term" value="P:GTP biosynthetic process"/>
    <property type="evidence" value="ECO:0007669"/>
    <property type="project" value="TreeGrafter"/>
</dbReference>
<comment type="subcellular location">
    <subcellularLocation>
        <location evidence="1">Cytoplasm</location>
        <location evidence="1">Cytosol</location>
    </subcellularLocation>
    <subcellularLocation>
        <location evidence="14">Cytoplasm</location>
    </subcellularLocation>
    <subcellularLocation>
        <location evidence="14">Nucleus</location>
    </subcellularLocation>
</comment>
<evidence type="ECO:0000256" key="20">
    <source>
        <dbReference type="RuleBase" id="RU003928"/>
    </source>
</evidence>
<dbReference type="InterPro" id="IPR001093">
    <property type="entry name" value="IMP_DH_GMPRt"/>
</dbReference>
<dbReference type="GO" id="GO:0005829">
    <property type="term" value="C:cytosol"/>
    <property type="evidence" value="ECO:0007669"/>
    <property type="project" value="UniProtKB-SubCell"/>
</dbReference>
<feature type="active site" description="Thioimidate intermediate" evidence="14 15">
    <location>
        <position position="315"/>
    </location>
</feature>
<evidence type="ECO:0000313" key="23">
    <source>
        <dbReference type="Proteomes" id="UP000694557"/>
    </source>
</evidence>
<feature type="binding site" evidence="14">
    <location>
        <position position="480"/>
    </location>
    <ligand>
        <name>K(+)</name>
        <dbReference type="ChEBI" id="CHEBI:29103"/>
        <note>ligand shared between two tetrameric partners</note>
    </ligand>
</feature>
<comment type="similarity">
    <text evidence="14 19">Belongs to the IMPDH/GMPR family.</text>
</comment>
<keyword evidence="6 14" id="KW-0658">Purine biosynthesis</keyword>
<dbReference type="Gene3D" id="3.20.20.70">
    <property type="entry name" value="Aldolase class I"/>
    <property type="match status" value="1"/>
</dbReference>
<feature type="binding site" evidence="14">
    <location>
        <begin position="395"/>
        <end position="399"/>
    </location>
    <ligand>
        <name>IMP</name>
        <dbReference type="ChEBI" id="CHEBI:58053"/>
    </ligand>
</feature>
<dbReference type="PROSITE" id="PS00487">
    <property type="entry name" value="IMP_DH_GMP_RED"/>
    <property type="match status" value="1"/>
</dbReference>
<feature type="binding site" evidence="14">
    <location>
        <position position="425"/>
    </location>
    <ligand>
        <name>IMP</name>
        <dbReference type="ChEBI" id="CHEBI:58053"/>
    </ligand>
</feature>
<keyword evidence="9 14" id="KW-0520">NAD</keyword>
<comment type="catalytic activity">
    <reaction evidence="13 14 20">
        <text>IMP + NAD(+) + H2O = XMP + NADH + H(+)</text>
        <dbReference type="Rhea" id="RHEA:11708"/>
        <dbReference type="ChEBI" id="CHEBI:15377"/>
        <dbReference type="ChEBI" id="CHEBI:15378"/>
        <dbReference type="ChEBI" id="CHEBI:57464"/>
        <dbReference type="ChEBI" id="CHEBI:57540"/>
        <dbReference type="ChEBI" id="CHEBI:57945"/>
        <dbReference type="ChEBI" id="CHEBI:58053"/>
        <dbReference type="EC" id="1.1.1.205"/>
    </reaction>
</comment>
<dbReference type="FunFam" id="3.20.20.70:FF:000007">
    <property type="entry name" value="Chromosome 19 SCAF14664, whole genome shotgun sequence"/>
    <property type="match status" value="1"/>
</dbReference>
<organism evidence="22 23">
    <name type="scientific">Oncorhynchus kisutch</name>
    <name type="common">Coho salmon</name>
    <name type="synonym">Salmo kisutch</name>
    <dbReference type="NCBI Taxonomy" id="8019"/>
    <lineage>
        <taxon>Eukaryota</taxon>
        <taxon>Metazoa</taxon>
        <taxon>Chordata</taxon>
        <taxon>Craniata</taxon>
        <taxon>Vertebrata</taxon>
        <taxon>Euteleostomi</taxon>
        <taxon>Actinopterygii</taxon>
        <taxon>Neopterygii</taxon>
        <taxon>Teleostei</taxon>
        <taxon>Protacanthopterygii</taxon>
        <taxon>Salmoniformes</taxon>
        <taxon>Salmonidae</taxon>
        <taxon>Salmoninae</taxon>
        <taxon>Oncorhynchus</taxon>
    </lineage>
</organism>
<gene>
    <name evidence="14" type="primary">IMPDH</name>
    <name evidence="22" type="synonym">IMPDH2</name>
    <name evidence="22" type="synonym">impdh2</name>
</gene>
<feature type="binding site" evidence="14">
    <location>
        <begin position="348"/>
        <end position="350"/>
    </location>
    <ligand>
        <name>IMP</name>
        <dbReference type="ChEBI" id="CHEBI:58053"/>
    </ligand>
</feature>
<dbReference type="GO" id="GO:0046872">
    <property type="term" value="F:metal ion binding"/>
    <property type="evidence" value="ECO:0007669"/>
    <property type="project" value="UniProtKB-UniRule"/>
</dbReference>
<dbReference type="GO" id="GO:0003938">
    <property type="term" value="F:IMP dehydrogenase activity"/>
    <property type="evidence" value="ECO:0007669"/>
    <property type="project" value="UniProtKB-UniRule"/>
</dbReference>
<dbReference type="Pfam" id="PF00478">
    <property type="entry name" value="IMPDH"/>
    <property type="match status" value="1"/>
</dbReference>
<keyword evidence="5 14" id="KW-0332">GMP biosynthesis</keyword>
<keyword evidence="3 14" id="KW-0479">Metal-binding</keyword>
<evidence type="ECO:0000256" key="16">
    <source>
        <dbReference type="PIRSR" id="PIRSR000130-3"/>
    </source>
</evidence>
<dbReference type="HAMAP" id="MF_01964">
    <property type="entry name" value="IMPDH"/>
    <property type="match status" value="1"/>
</dbReference>
<dbReference type="InterPro" id="IPR013785">
    <property type="entry name" value="Aldolase_TIM"/>
</dbReference>
<dbReference type="AlphaFoldDB" id="A0A8C7F4H5"/>
<dbReference type="CDD" id="cd04601">
    <property type="entry name" value="CBS_pair_IMPDH"/>
    <property type="match status" value="1"/>
</dbReference>
<comment type="caution">
    <text evidence="14">Lacks conserved residue(s) required for the propagation of feature annotation.</text>
</comment>
<dbReference type="SMART" id="SM01240">
    <property type="entry name" value="IMPDH"/>
    <property type="match status" value="1"/>
</dbReference>
<keyword evidence="23" id="KW-1185">Reference proteome</keyword>
<dbReference type="GO" id="GO:0005634">
    <property type="term" value="C:nucleus"/>
    <property type="evidence" value="ECO:0007669"/>
    <property type="project" value="UniProtKB-SubCell"/>
</dbReference>
<keyword evidence="11 14" id="KW-0539">Nucleus</keyword>
<comment type="subunit">
    <text evidence="14">Homotetramer.</text>
</comment>
<dbReference type="PIRSF" id="PIRSF000130">
    <property type="entry name" value="IMPDH"/>
    <property type="match status" value="1"/>
</dbReference>
<feature type="binding site" evidence="14">
    <location>
        <begin position="371"/>
        <end position="372"/>
    </location>
    <ligand>
        <name>IMP</name>
        <dbReference type="ChEBI" id="CHEBI:58053"/>
    </ligand>
</feature>
<keyword evidence="7 14" id="KW-0630">Potassium</keyword>
<comment type="activity regulation">
    <text evidence="14">Mycophenolic acid (MPA) is a non-competitive inhibitor that prevents formation of the closed enzyme conformation by binding to the same site as the amobile flap. In contrast, mizoribine monophosphate (MZP) is a competitive inhibitor that induces the closed conformation. MPA is a potent inhibitor of mammalian IMPDHs but a poor inhibitor of the bacterial enzymes. MZP is a more potent inhibitor of bacterial IMPDH.</text>
</comment>
<dbReference type="PANTHER" id="PTHR11911">
    <property type="entry name" value="INOSINE-5-MONOPHOSPHATE DEHYDROGENASE RELATED"/>
    <property type="match status" value="1"/>
</dbReference>
<keyword evidence="2 14" id="KW-0963">Cytoplasm</keyword>
<comment type="pathway">
    <text evidence="12 14 20">Purine metabolism; XMP biosynthesis via de novo pathway; XMP from IMP: step 1/1.</text>
</comment>
<comment type="function">
    <text evidence="14">Catalyzes the conversion of inosine 5'-phosphate (IMP) to xanthosine 5'-phosphate (XMP), the first committed and rate-limiting step in the de novo synthesis of guanine nucleotides, and therefore plays an important role in the regulation of cell growth.</text>
</comment>
<feature type="binding site" description="in other chain" evidence="14 17">
    <location>
        <position position="312"/>
    </location>
    <ligand>
        <name>K(+)</name>
        <dbReference type="ChEBI" id="CHEBI:29103"/>
        <note>ligand shared between two tetrameric partners</note>
    </ligand>
</feature>
<dbReference type="PROSITE" id="PS51371">
    <property type="entry name" value="CBS"/>
    <property type="match status" value="1"/>
</dbReference>
<evidence type="ECO:0000256" key="15">
    <source>
        <dbReference type="PIRSR" id="PIRSR000130-1"/>
    </source>
</evidence>
<dbReference type="PANTHER" id="PTHR11911:SF121">
    <property type="entry name" value="INOSINE-5'-MONOPHOSPHATE DEHYDROGENASE 2"/>
    <property type="match status" value="1"/>
</dbReference>
<evidence type="ECO:0000256" key="14">
    <source>
        <dbReference type="HAMAP-Rule" id="MF_03156"/>
    </source>
</evidence>
<dbReference type="NCBIfam" id="TIGR01302">
    <property type="entry name" value="IMP_dehydrog"/>
    <property type="match status" value="1"/>
</dbReference>
<dbReference type="EC" id="1.1.1.205" evidence="14 20"/>
<feature type="binding site" evidence="14 16">
    <location>
        <begin position="258"/>
        <end position="260"/>
    </location>
    <ligand>
        <name>NAD(+)</name>
        <dbReference type="ChEBI" id="CHEBI:57540"/>
    </ligand>
</feature>
<dbReference type="InterPro" id="IPR015875">
    <property type="entry name" value="IMP_DH/GMP_Rdtase_CS"/>
</dbReference>
<proteinExistence type="inferred from homology"/>
<dbReference type="GO" id="GO:0000166">
    <property type="term" value="F:nucleotide binding"/>
    <property type="evidence" value="ECO:0007669"/>
    <property type="project" value="UniProtKB-UniRule"/>
</dbReference>
<evidence type="ECO:0000256" key="19">
    <source>
        <dbReference type="RuleBase" id="RU003927"/>
    </source>
</evidence>
<sequence>MADYLISGQTGYVPDDGLSGQQLFNCGDGLTYNDFLILPGYIDFTSEQVDLTSALTKQITMKTPFVSSPMDTVTESALAIAMALTGGIGFIHHNCTPEFQANEVRKVKRYEQGFITDPVVMSPTDRVADVFQAKARHGFCGIPITDSGHMGGHLVGIISSRDIDFLKEEEHILPLNEVMTKLEDLVVAPAGKLPIVNKEGCLVSIIARTDLKKNRDFPLASKDSRKQLLCGAAIGTHNDDKYRLDLLVQSGVDVVVLDSSQGNSIFQINMIKYIKEKYPQLQVIGGNVVTAAQAKNLIDAGVDGLRVGMGSGSICITQEVLACGRPQATAVYKVSEYARRFGVPVIADGGIQTVGHIAKALALGASTVMMGSLLAATSEAPGEYFFSDGIRLKKYRGMGSLDAMDKNLGSQTRYFSECDKIKVAQGVSGTVQDKGSIHKFIPYLLAGIQHSCQDIGSKSLTQLRAMMYSGDLKFERRSTSAQMEGGVHSLHSYEKCLF</sequence>
<feature type="active site" description="Proton acceptor" evidence="14 15">
    <location>
        <position position="413"/>
    </location>
</feature>
<comment type="cofactor">
    <cofactor evidence="14">
        <name>K(+)</name>
        <dbReference type="ChEBI" id="CHEBI:29103"/>
    </cofactor>
</comment>
<evidence type="ECO:0000256" key="5">
    <source>
        <dbReference type="ARBA" id="ARBA00022749"/>
    </source>
</evidence>
<dbReference type="SUPFAM" id="SSF54631">
    <property type="entry name" value="CBS-domain pair"/>
    <property type="match status" value="1"/>
</dbReference>
<evidence type="ECO:0000256" key="7">
    <source>
        <dbReference type="ARBA" id="ARBA00022958"/>
    </source>
</evidence>
<evidence type="ECO:0000256" key="6">
    <source>
        <dbReference type="ARBA" id="ARBA00022755"/>
    </source>
</evidence>
<evidence type="ECO:0000313" key="22">
    <source>
        <dbReference type="Ensembl" id="ENSOKIP00005012529.1"/>
    </source>
</evidence>
<reference evidence="22" key="1">
    <citation type="submission" date="2025-08" db="UniProtKB">
        <authorList>
            <consortium name="Ensembl"/>
        </authorList>
    </citation>
    <scope>IDENTIFICATION</scope>
</reference>
<evidence type="ECO:0000256" key="17">
    <source>
        <dbReference type="PIRSR" id="PIRSR000130-4"/>
    </source>
</evidence>
<dbReference type="InterPro" id="IPR000644">
    <property type="entry name" value="CBS_dom"/>
</dbReference>
<feature type="binding site" description="in other chain" evidence="14 17">
    <location>
        <position position="310"/>
    </location>
    <ligand>
        <name>K(+)</name>
        <dbReference type="ChEBI" id="CHEBI:29103"/>
        <note>ligand shared between two tetrameric partners</note>
    </ligand>
</feature>
<dbReference type="SMART" id="SM00116">
    <property type="entry name" value="CBS"/>
    <property type="match status" value="2"/>
</dbReference>
<evidence type="ECO:0000256" key="10">
    <source>
        <dbReference type="ARBA" id="ARBA00023122"/>
    </source>
</evidence>
<protein>
    <recommendedName>
        <fullName evidence="14 20">Inosine-5'-monophosphate dehydrogenase</fullName>
        <shortName evidence="14">IMP dehydrogenase</shortName>
        <shortName evidence="14">IMPD</shortName>
        <shortName evidence="14">IMPDH</shortName>
        <ecNumber evidence="14 20">1.1.1.205</ecNumber>
    </recommendedName>
</protein>
<feature type="binding site" description="in other chain" evidence="14 17">
    <location>
        <position position="315"/>
    </location>
    <ligand>
        <name>K(+)</name>
        <dbReference type="ChEBI" id="CHEBI:29103"/>
        <note>ligand shared between two tetrameric partners</note>
    </ligand>
</feature>
<dbReference type="GeneTree" id="ENSGT00940000157726"/>
<dbReference type="Proteomes" id="UP000694557">
    <property type="component" value="Unassembled WGS sequence"/>
</dbReference>
<feature type="binding site" evidence="14 16">
    <location>
        <begin position="308"/>
        <end position="310"/>
    </location>
    <ligand>
        <name>NAD(+)</name>
        <dbReference type="ChEBI" id="CHEBI:57540"/>
    </ligand>
</feature>